<evidence type="ECO:0000313" key="4">
    <source>
        <dbReference type="Proteomes" id="UP001595647"/>
    </source>
</evidence>
<dbReference type="PANTHER" id="PTHR24171:SF8">
    <property type="entry name" value="BRCA1-ASSOCIATED RING DOMAIN PROTEIN 1"/>
    <property type="match status" value="1"/>
</dbReference>
<evidence type="ECO:0000256" key="1">
    <source>
        <dbReference type="ARBA" id="ARBA00022737"/>
    </source>
</evidence>
<dbReference type="InterPro" id="IPR002110">
    <property type="entry name" value="Ankyrin_rpt"/>
</dbReference>
<dbReference type="SUPFAM" id="SSF48403">
    <property type="entry name" value="Ankyrin repeat"/>
    <property type="match status" value="1"/>
</dbReference>
<protein>
    <submittedName>
        <fullName evidence="3">Ankyrin repeat domain-containing protein</fullName>
    </submittedName>
</protein>
<dbReference type="Gene3D" id="1.25.40.20">
    <property type="entry name" value="Ankyrin repeat-containing domain"/>
    <property type="match status" value="1"/>
</dbReference>
<evidence type="ECO:0000256" key="2">
    <source>
        <dbReference type="ARBA" id="ARBA00023043"/>
    </source>
</evidence>
<reference evidence="4" key="1">
    <citation type="journal article" date="2019" name="Int. J. Syst. Evol. Microbiol.">
        <title>The Global Catalogue of Microorganisms (GCM) 10K type strain sequencing project: providing services to taxonomists for standard genome sequencing and annotation.</title>
        <authorList>
            <consortium name="The Broad Institute Genomics Platform"/>
            <consortium name="The Broad Institute Genome Sequencing Center for Infectious Disease"/>
            <person name="Wu L."/>
            <person name="Ma J."/>
        </authorList>
    </citation>
    <scope>NUCLEOTIDE SEQUENCE [LARGE SCALE GENOMIC DNA]</scope>
    <source>
        <strain evidence="4">KCTC 52231</strain>
    </source>
</reference>
<dbReference type="Pfam" id="PF12796">
    <property type="entry name" value="Ank_2"/>
    <property type="match status" value="1"/>
</dbReference>
<dbReference type="PROSITE" id="PS51257">
    <property type="entry name" value="PROKAR_LIPOPROTEIN"/>
    <property type="match status" value="1"/>
</dbReference>
<organism evidence="3 4">
    <name type="scientific">Ciceribacter thiooxidans</name>
    <dbReference type="NCBI Taxonomy" id="1969821"/>
    <lineage>
        <taxon>Bacteria</taxon>
        <taxon>Pseudomonadati</taxon>
        <taxon>Pseudomonadota</taxon>
        <taxon>Alphaproteobacteria</taxon>
        <taxon>Hyphomicrobiales</taxon>
        <taxon>Rhizobiaceae</taxon>
        <taxon>Ciceribacter</taxon>
    </lineage>
</organism>
<keyword evidence="4" id="KW-1185">Reference proteome</keyword>
<dbReference type="Proteomes" id="UP001595647">
    <property type="component" value="Unassembled WGS sequence"/>
</dbReference>
<dbReference type="RefSeq" id="WP_182306522.1">
    <property type="nucleotide sequence ID" value="NZ_CP059896.1"/>
</dbReference>
<name>A0ABV7I3D9_9HYPH</name>
<dbReference type="InterPro" id="IPR036770">
    <property type="entry name" value="Ankyrin_rpt-contain_sf"/>
</dbReference>
<gene>
    <name evidence="3" type="ORF">ACFOHV_12575</name>
</gene>
<dbReference type="PANTHER" id="PTHR24171">
    <property type="entry name" value="ANKYRIN REPEAT DOMAIN-CONTAINING PROTEIN 39-RELATED"/>
    <property type="match status" value="1"/>
</dbReference>
<dbReference type="EMBL" id="JBHRTG010000018">
    <property type="protein sequence ID" value="MFC3164108.1"/>
    <property type="molecule type" value="Genomic_DNA"/>
</dbReference>
<comment type="caution">
    <text evidence="3">The sequence shown here is derived from an EMBL/GenBank/DDBJ whole genome shotgun (WGS) entry which is preliminary data.</text>
</comment>
<keyword evidence="2" id="KW-0040">ANK repeat</keyword>
<accession>A0ABV7I3D9</accession>
<sequence length="145" mass="15558">MKFRLRPLWLSLSFLAAGCDARPSGTDALLEAIGRSSVAGVAKALDEGADPNRRNWDGVLPLAAVARARSVAITELLISRHADPNAKESGASPLYFAVLFECEACAEVIADHGGKFAADSGQVAFLKRSISPDRIQSLTRYMDLR</sequence>
<evidence type="ECO:0000313" key="3">
    <source>
        <dbReference type="EMBL" id="MFC3164108.1"/>
    </source>
</evidence>
<dbReference type="SMART" id="SM00248">
    <property type="entry name" value="ANK"/>
    <property type="match status" value="3"/>
</dbReference>
<proteinExistence type="predicted"/>
<keyword evidence="1" id="KW-0677">Repeat</keyword>